<gene>
    <name evidence="1" type="ORF">Pmani_002761</name>
</gene>
<evidence type="ECO:0000313" key="2">
    <source>
        <dbReference type="Proteomes" id="UP001292094"/>
    </source>
</evidence>
<proteinExistence type="predicted"/>
<sequence length="110" mass="12455">MGLEEVRYLAAPHCVTTESLDRPLRRFRTTLEGLGKCGEILITQEDKGGGVVVMDKTDYADKMNDLLNDSNTFEQRSPGSAENEAKAFEKEVRKLLRRTERGKRVYHLGP</sequence>
<organism evidence="1 2">
    <name type="scientific">Petrolisthes manimaculis</name>
    <dbReference type="NCBI Taxonomy" id="1843537"/>
    <lineage>
        <taxon>Eukaryota</taxon>
        <taxon>Metazoa</taxon>
        <taxon>Ecdysozoa</taxon>
        <taxon>Arthropoda</taxon>
        <taxon>Crustacea</taxon>
        <taxon>Multicrustacea</taxon>
        <taxon>Malacostraca</taxon>
        <taxon>Eumalacostraca</taxon>
        <taxon>Eucarida</taxon>
        <taxon>Decapoda</taxon>
        <taxon>Pleocyemata</taxon>
        <taxon>Anomura</taxon>
        <taxon>Galatheoidea</taxon>
        <taxon>Porcellanidae</taxon>
        <taxon>Petrolisthes</taxon>
    </lineage>
</organism>
<protein>
    <submittedName>
        <fullName evidence="1">Uncharacterized protein</fullName>
    </submittedName>
</protein>
<evidence type="ECO:0000313" key="1">
    <source>
        <dbReference type="EMBL" id="KAK4326743.1"/>
    </source>
</evidence>
<comment type="caution">
    <text evidence="1">The sequence shown here is derived from an EMBL/GenBank/DDBJ whole genome shotgun (WGS) entry which is preliminary data.</text>
</comment>
<keyword evidence="2" id="KW-1185">Reference proteome</keyword>
<dbReference type="EMBL" id="JAWZYT010000201">
    <property type="protein sequence ID" value="KAK4326743.1"/>
    <property type="molecule type" value="Genomic_DNA"/>
</dbReference>
<reference evidence="1" key="1">
    <citation type="submission" date="2023-11" db="EMBL/GenBank/DDBJ databases">
        <title>Genome assemblies of two species of porcelain crab, Petrolisthes cinctipes and Petrolisthes manimaculis (Anomura: Porcellanidae).</title>
        <authorList>
            <person name="Angst P."/>
        </authorList>
    </citation>
    <scope>NUCLEOTIDE SEQUENCE</scope>
    <source>
        <strain evidence="1">PB745_02</strain>
        <tissue evidence="1">Gill</tissue>
    </source>
</reference>
<name>A0AAE1QJS7_9EUCA</name>
<dbReference type="Proteomes" id="UP001292094">
    <property type="component" value="Unassembled WGS sequence"/>
</dbReference>
<dbReference type="AlphaFoldDB" id="A0AAE1QJS7"/>
<accession>A0AAE1QJS7</accession>